<feature type="active site" evidence="5">
    <location>
        <position position="38"/>
    </location>
</feature>
<evidence type="ECO:0000256" key="2">
    <source>
        <dbReference type="ARBA" id="ARBA00023002"/>
    </source>
</evidence>
<dbReference type="PANTHER" id="PTHR43774:SF1">
    <property type="entry name" value="PEPTIDE METHIONINE SULFOXIDE REDUCTASE MSRA 2"/>
    <property type="match status" value="1"/>
</dbReference>
<comment type="catalytic activity">
    <reaction evidence="3 5">
        <text>L-methionyl-[protein] + [thioredoxin]-disulfide + H2O = L-methionyl-(S)-S-oxide-[protein] + [thioredoxin]-dithiol</text>
        <dbReference type="Rhea" id="RHEA:14217"/>
        <dbReference type="Rhea" id="RHEA-COMP:10698"/>
        <dbReference type="Rhea" id="RHEA-COMP:10700"/>
        <dbReference type="Rhea" id="RHEA-COMP:12313"/>
        <dbReference type="Rhea" id="RHEA-COMP:12315"/>
        <dbReference type="ChEBI" id="CHEBI:15377"/>
        <dbReference type="ChEBI" id="CHEBI:16044"/>
        <dbReference type="ChEBI" id="CHEBI:29950"/>
        <dbReference type="ChEBI" id="CHEBI:44120"/>
        <dbReference type="ChEBI" id="CHEBI:50058"/>
        <dbReference type="EC" id="1.8.4.11"/>
    </reaction>
</comment>
<dbReference type="eggNOG" id="COG0225">
    <property type="taxonomic scope" value="Bacteria"/>
</dbReference>
<evidence type="ECO:0000256" key="3">
    <source>
        <dbReference type="ARBA" id="ARBA00047806"/>
    </source>
</evidence>
<feature type="domain" description="Peptide methionine sulphoxide reductase MsrA" evidence="7">
    <location>
        <begin position="32"/>
        <end position="180"/>
    </location>
</feature>
<proteinExistence type="inferred from homology"/>
<evidence type="ECO:0000313" key="9">
    <source>
        <dbReference type="Proteomes" id="UP000034681"/>
    </source>
</evidence>
<accession>A0A0M2PTE9</accession>
<dbReference type="SUPFAM" id="SSF55068">
    <property type="entry name" value="Peptide methionine sulfoxide reductase"/>
    <property type="match status" value="1"/>
</dbReference>
<dbReference type="HAMAP" id="MF_01401">
    <property type="entry name" value="MsrA"/>
    <property type="match status" value="1"/>
</dbReference>
<keyword evidence="9" id="KW-1185">Reference proteome</keyword>
<dbReference type="EMBL" id="AJTX02000006">
    <property type="protein sequence ID" value="KKI99384.1"/>
    <property type="molecule type" value="Genomic_DNA"/>
</dbReference>
<dbReference type="GO" id="GO:0008113">
    <property type="term" value="F:peptide-methionine (S)-S-oxide reductase activity"/>
    <property type="evidence" value="ECO:0007669"/>
    <property type="project" value="UniProtKB-UniRule"/>
</dbReference>
<dbReference type="EC" id="1.8.4.11" evidence="5"/>
<dbReference type="GO" id="GO:0033744">
    <property type="term" value="F:L-methionine:thioredoxin-disulfide S-oxidoreductase activity"/>
    <property type="evidence" value="ECO:0007669"/>
    <property type="project" value="RHEA"/>
</dbReference>
<dbReference type="InterPro" id="IPR002569">
    <property type="entry name" value="Met_Sox_Rdtase_MsrA_dom"/>
</dbReference>
<evidence type="ECO:0000256" key="6">
    <source>
        <dbReference type="SAM" id="SignalP"/>
    </source>
</evidence>
<comment type="similarity">
    <text evidence="1 5">Belongs to the MsrA Met sulfoxide reductase family.</text>
</comment>
<gene>
    <name evidence="5" type="primary">msrA</name>
    <name evidence="8" type="ORF">PROH_15460</name>
</gene>
<evidence type="ECO:0000259" key="7">
    <source>
        <dbReference type="Pfam" id="PF01625"/>
    </source>
</evidence>
<dbReference type="InterPro" id="IPR036509">
    <property type="entry name" value="Met_Sox_Rdtase_MsrA_sf"/>
</dbReference>
<keyword evidence="2 5" id="KW-0560">Oxidoreductase</keyword>
<dbReference type="Gene3D" id="3.30.1060.10">
    <property type="entry name" value="Peptide methionine sulphoxide reductase MsrA"/>
    <property type="match status" value="1"/>
</dbReference>
<dbReference type="OrthoDB" id="4174719at2"/>
<dbReference type="NCBIfam" id="TIGR00401">
    <property type="entry name" value="msrA"/>
    <property type="match status" value="1"/>
</dbReference>
<evidence type="ECO:0000256" key="4">
    <source>
        <dbReference type="ARBA" id="ARBA00048782"/>
    </source>
</evidence>
<keyword evidence="6" id="KW-0732">Signal</keyword>
<dbReference type="Pfam" id="PF01625">
    <property type="entry name" value="PMSR"/>
    <property type="match status" value="1"/>
</dbReference>
<dbReference type="Proteomes" id="UP000034681">
    <property type="component" value="Unassembled WGS sequence"/>
</dbReference>
<comment type="catalytic activity">
    <reaction evidence="4 5">
        <text>[thioredoxin]-disulfide + L-methionine + H2O = L-methionine (S)-S-oxide + [thioredoxin]-dithiol</text>
        <dbReference type="Rhea" id="RHEA:19993"/>
        <dbReference type="Rhea" id="RHEA-COMP:10698"/>
        <dbReference type="Rhea" id="RHEA-COMP:10700"/>
        <dbReference type="ChEBI" id="CHEBI:15377"/>
        <dbReference type="ChEBI" id="CHEBI:29950"/>
        <dbReference type="ChEBI" id="CHEBI:50058"/>
        <dbReference type="ChEBI" id="CHEBI:57844"/>
        <dbReference type="ChEBI" id="CHEBI:58772"/>
        <dbReference type="EC" id="1.8.4.11"/>
    </reaction>
</comment>
<feature type="chain" id="PRO_5005639451" description="Peptide methionine sulfoxide reductase MsrA" evidence="6">
    <location>
        <begin position="17"/>
        <end position="203"/>
    </location>
</feature>
<dbReference type="AlphaFoldDB" id="A0A0M2PTE9"/>
<reference evidence="8" key="1">
    <citation type="submission" date="2012-04" db="EMBL/GenBank/DDBJ databases">
        <authorList>
            <person name="Borisov I.G."/>
            <person name="Ivanikova N.V."/>
            <person name="Pinevich A.V."/>
        </authorList>
    </citation>
    <scope>NUCLEOTIDE SEQUENCE [LARGE SCALE GENOMIC DNA]</scope>
    <source>
        <strain evidence="8">CALU 1027</strain>
    </source>
</reference>
<organism evidence="8 9">
    <name type="scientific">Prochlorothrix hollandica PCC 9006 = CALU 1027</name>
    <dbReference type="NCBI Taxonomy" id="317619"/>
    <lineage>
        <taxon>Bacteria</taxon>
        <taxon>Bacillati</taxon>
        <taxon>Cyanobacteriota</taxon>
        <taxon>Cyanophyceae</taxon>
        <taxon>Prochlorotrichales</taxon>
        <taxon>Prochlorotrichaceae</taxon>
        <taxon>Prochlorothrix</taxon>
    </lineage>
</organism>
<comment type="caution">
    <text evidence="8">The sequence shown here is derived from an EMBL/GenBank/DDBJ whole genome shotgun (WGS) entry which is preliminary data.</text>
</comment>
<feature type="signal peptide" evidence="6">
    <location>
        <begin position="1"/>
        <end position="16"/>
    </location>
</feature>
<dbReference type="PANTHER" id="PTHR43774">
    <property type="entry name" value="PEPTIDE METHIONINE SULFOXIDE REDUCTASE"/>
    <property type="match status" value="1"/>
</dbReference>
<evidence type="ECO:0000313" key="8">
    <source>
        <dbReference type="EMBL" id="KKI99384.1"/>
    </source>
</evidence>
<sequence>MLAIVLGMILAGFPGAAPLRAEPTNTPATAIATFAGGCFWCMEPPFDALPGVLATTSGYTGGTVVNPTYKQVSGGGTGHLEAVQVTYDPRQVSYGDLLAAYWRNVDPLDGGGQFCDRGDQYRTAIFYHSPAQEDAAQQSQQAIAQTLGVDTLATRLVAATPFYEAEDYHQDYYQKQPLLYHFYRYRCGRDRRLEQLWGQALDH</sequence>
<name>A0A0M2PTE9_PROHO</name>
<evidence type="ECO:0000256" key="5">
    <source>
        <dbReference type="HAMAP-Rule" id="MF_01401"/>
    </source>
</evidence>
<protein>
    <recommendedName>
        <fullName evidence="5">Peptide methionine sulfoxide reductase MsrA</fullName>
        <shortName evidence="5">Protein-methionine-S-oxide reductase</shortName>
        <ecNumber evidence="5">1.8.4.11</ecNumber>
    </recommendedName>
    <alternativeName>
        <fullName evidence="5">Peptide-methionine (S)-S-oxide reductase</fullName>
        <shortName evidence="5">Peptide Met(O) reductase</shortName>
    </alternativeName>
</protein>
<comment type="function">
    <text evidence="5">Has an important function as a repair enzyme for proteins that have been inactivated by oxidation. Catalyzes the reversible oxidation-reduction of methionine sulfoxide in proteins to methionine.</text>
</comment>
<dbReference type="STRING" id="317619.GCA_000332315_02257"/>
<evidence type="ECO:0000256" key="1">
    <source>
        <dbReference type="ARBA" id="ARBA00005591"/>
    </source>
</evidence>